<dbReference type="AlphaFoldDB" id="A0A2N3HG16"/>
<name>A0A2N3HG16_9FLAO</name>
<dbReference type="EMBL" id="PJEO01000054">
    <property type="protein sequence ID" value="PKQ43927.1"/>
    <property type="molecule type" value="Genomic_DNA"/>
</dbReference>
<comment type="caution">
    <text evidence="4">The sequence shown here is derived from an EMBL/GenBank/DDBJ whole genome shotgun (WGS) entry which is preliminary data.</text>
</comment>
<proteinExistence type="predicted"/>
<dbReference type="InterPro" id="IPR029063">
    <property type="entry name" value="SAM-dependent_MTases_sf"/>
</dbReference>
<evidence type="ECO:0000313" key="5">
    <source>
        <dbReference type="Proteomes" id="UP000233435"/>
    </source>
</evidence>
<keyword evidence="2 4" id="KW-0808">Transferase</keyword>
<evidence type="ECO:0000256" key="3">
    <source>
        <dbReference type="ARBA" id="ARBA00022691"/>
    </source>
</evidence>
<keyword evidence="1 4" id="KW-0489">Methyltransferase</keyword>
<evidence type="ECO:0000256" key="2">
    <source>
        <dbReference type="ARBA" id="ARBA00022679"/>
    </source>
</evidence>
<dbReference type="InterPro" id="IPR050362">
    <property type="entry name" value="Cation-dep_OMT"/>
</dbReference>
<dbReference type="SUPFAM" id="SSF53335">
    <property type="entry name" value="S-adenosyl-L-methionine-dependent methyltransferases"/>
    <property type="match status" value="1"/>
</dbReference>
<sequence>MYFIPEELDNYVVKHSEDEPELLQQLSRETYQKILQPRMLSGHYQGRLLSIISKLVNPKNILEIGTYTGYSALCLAEGMQTSGALHTIDINEELIDFQRKYFDKSDYGKQIFQHLGNALEIIPKLDETFDLIFIDADKDNYPIYFNVIINKLNIGGILLSDNVLWSGKVIEPIKKDDTATKALLEYNSLLKEDKRVETVILPIRDGLTISRKVAL</sequence>
<dbReference type="PANTHER" id="PTHR10509:SF14">
    <property type="entry name" value="CAFFEOYL-COA O-METHYLTRANSFERASE 3-RELATED"/>
    <property type="match status" value="1"/>
</dbReference>
<dbReference type="Proteomes" id="UP000233435">
    <property type="component" value="Unassembled WGS sequence"/>
</dbReference>
<reference evidence="4 5" key="1">
    <citation type="submission" date="2017-12" db="EMBL/GenBank/DDBJ databases">
        <title>Confluentibacter flavum sp. nov., isolated from the saline lake.</title>
        <authorList>
            <person name="Yu L."/>
        </authorList>
    </citation>
    <scope>NUCLEOTIDE SEQUENCE [LARGE SCALE GENOMIC DNA]</scope>
    <source>
        <strain evidence="4 5">3B</strain>
    </source>
</reference>
<keyword evidence="5" id="KW-1185">Reference proteome</keyword>
<dbReference type="PROSITE" id="PS51682">
    <property type="entry name" value="SAM_OMT_I"/>
    <property type="match status" value="1"/>
</dbReference>
<dbReference type="GO" id="GO:0008171">
    <property type="term" value="F:O-methyltransferase activity"/>
    <property type="evidence" value="ECO:0007669"/>
    <property type="project" value="InterPro"/>
</dbReference>
<dbReference type="Gene3D" id="3.40.50.150">
    <property type="entry name" value="Vaccinia Virus protein VP39"/>
    <property type="match status" value="1"/>
</dbReference>
<accession>A0A2N3HG16</accession>
<organism evidence="4 5">
    <name type="scientific">Confluentibacter flavum</name>
    <dbReference type="NCBI Taxonomy" id="1909700"/>
    <lineage>
        <taxon>Bacteria</taxon>
        <taxon>Pseudomonadati</taxon>
        <taxon>Bacteroidota</taxon>
        <taxon>Flavobacteriia</taxon>
        <taxon>Flavobacteriales</taxon>
        <taxon>Flavobacteriaceae</taxon>
        <taxon>Confluentibacter</taxon>
    </lineage>
</organism>
<dbReference type="CDD" id="cd02440">
    <property type="entry name" value="AdoMet_MTases"/>
    <property type="match status" value="1"/>
</dbReference>
<dbReference type="OrthoDB" id="9799672at2"/>
<dbReference type="PANTHER" id="PTHR10509">
    <property type="entry name" value="O-METHYLTRANSFERASE-RELATED"/>
    <property type="match status" value="1"/>
</dbReference>
<dbReference type="GO" id="GO:0008757">
    <property type="term" value="F:S-adenosylmethionine-dependent methyltransferase activity"/>
    <property type="evidence" value="ECO:0007669"/>
    <property type="project" value="TreeGrafter"/>
</dbReference>
<evidence type="ECO:0000313" key="4">
    <source>
        <dbReference type="EMBL" id="PKQ43927.1"/>
    </source>
</evidence>
<protein>
    <submittedName>
        <fullName evidence="4">Methyltransferase</fullName>
    </submittedName>
</protein>
<dbReference type="RefSeq" id="WP_106660879.1">
    <property type="nucleotide sequence ID" value="NZ_PJEO01000054.1"/>
</dbReference>
<dbReference type="InterPro" id="IPR002935">
    <property type="entry name" value="SAM_O-MeTrfase"/>
</dbReference>
<dbReference type="Pfam" id="PF01596">
    <property type="entry name" value="Methyltransf_3"/>
    <property type="match status" value="1"/>
</dbReference>
<gene>
    <name evidence="4" type="ORF">CSW08_16040</name>
</gene>
<dbReference type="GO" id="GO:0032259">
    <property type="term" value="P:methylation"/>
    <property type="evidence" value="ECO:0007669"/>
    <property type="project" value="UniProtKB-KW"/>
</dbReference>
<evidence type="ECO:0000256" key="1">
    <source>
        <dbReference type="ARBA" id="ARBA00022603"/>
    </source>
</evidence>
<keyword evidence="3" id="KW-0949">S-adenosyl-L-methionine</keyword>